<feature type="compositionally biased region" description="Polar residues" evidence="1">
    <location>
        <begin position="23"/>
        <end position="34"/>
    </location>
</feature>
<name>A0A0F9G790_9ZZZZ</name>
<proteinExistence type="predicted"/>
<organism evidence="2">
    <name type="scientific">marine sediment metagenome</name>
    <dbReference type="NCBI Taxonomy" id="412755"/>
    <lineage>
        <taxon>unclassified sequences</taxon>
        <taxon>metagenomes</taxon>
        <taxon>ecological metagenomes</taxon>
    </lineage>
</organism>
<sequence>MSAVLPGGAAAAPGTSAASSLSWRRSPSAASTSAGVAFDDRGEQSLKGVADPQRLFAVRARE</sequence>
<protein>
    <submittedName>
        <fullName evidence="2">Uncharacterized protein</fullName>
    </submittedName>
</protein>
<accession>A0A0F9G790</accession>
<reference evidence="2" key="1">
    <citation type="journal article" date="2015" name="Nature">
        <title>Complex archaea that bridge the gap between prokaryotes and eukaryotes.</title>
        <authorList>
            <person name="Spang A."/>
            <person name="Saw J.H."/>
            <person name="Jorgensen S.L."/>
            <person name="Zaremba-Niedzwiedzka K."/>
            <person name="Martijn J."/>
            <person name="Lind A.E."/>
            <person name="van Eijk R."/>
            <person name="Schleper C."/>
            <person name="Guy L."/>
            <person name="Ettema T.J."/>
        </authorList>
    </citation>
    <scope>NUCLEOTIDE SEQUENCE</scope>
</reference>
<feature type="region of interest" description="Disordered" evidence="1">
    <location>
        <begin position="1"/>
        <end position="51"/>
    </location>
</feature>
<evidence type="ECO:0000256" key="1">
    <source>
        <dbReference type="SAM" id="MobiDB-lite"/>
    </source>
</evidence>
<evidence type="ECO:0000313" key="2">
    <source>
        <dbReference type="EMBL" id="KKL86326.1"/>
    </source>
</evidence>
<feature type="compositionally biased region" description="Low complexity" evidence="1">
    <location>
        <begin position="1"/>
        <end position="22"/>
    </location>
</feature>
<comment type="caution">
    <text evidence="2">The sequence shown here is derived from an EMBL/GenBank/DDBJ whole genome shotgun (WGS) entry which is preliminary data.</text>
</comment>
<dbReference type="AlphaFoldDB" id="A0A0F9G790"/>
<gene>
    <name evidence="2" type="ORF">LCGC14_1945860</name>
</gene>
<dbReference type="EMBL" id="LAZR01021150">
    <property type="protein sequence ID" value="KKL86326.1"/>
    <property type="molecule type" value="Genomic_DNA"/>
</dbReference>